<evidence type="ECO:0000259" key="2">
    <source>
        <dbReference type="Pfam" id="PF04167"/>
    </source>
</evidence>
<dbReference type="RefSeq" id="WP_209669270.1">
    <property type="nucleotide sequence ID" value="NZ_JAGGMS010000001.1"/>
</dbReference>
<keyword evidence="4" id="KW-1185">Reference proteome</keyword>
<organism evidence="3 4">
    <name type="scientific">Amycolatopsis magusensis</name>
    <dbReference type="NCBI Taxonomy" id="882444"/>
    <lineage>
        <taxon>Bacteria</taxon>
        <taxon>Bacillati</taxon>
        <taxon>Actinomycetota</taxon>
        <taxon>Actinomycetes</taxon>
        <taxon>Pseudonocardiales</taxon>
        <taxon>Pseudonocardiaceae</taxon>
        <taxon>Amycolatopsis</taxon>
    </lineage>
</organism>
<dbReference type="InterPro" id="IPR050212">
    <property type="entry name" value="Ntdp-like"/>
</dbReference>
<evidence type="ECO:0000313" key="4">
    <source>
        <dbReference type="Proteomes" id="UP000741013"/>
    </source>
</evidence>
<gene>
    <name evidence="3" type="ORF">JOM49_007823</name>
</gene>
<dbReference type="Pfam" id="PF04167">
    <property type="entry name" value="DUF402"/>
    <property type="match status" value="1"/>
</dbReference>
<sequence length="201" mass="22666">MMGFAPGSTVRYRFHRPDGSAGQVHPLRVLADDGTELVGWLPAGTSILGTRLADGRTMREAPLAERFRLPRERYPSTWHGTSNVRRVVDGEWSSVWWFFDEDLRFTGWYVNLEIPLGRTGDGVDRIDGVLDLAVAPDRTWMWKDEDEAEAAVAVGRLTAAQLDRLRAEGERVIRLIEAGSYPFDGTWTAFVPDPAWPRPEL</sequence>
<dbReference type="Proteomes" id="UP000741013">
    <property type="component" value="Unassembled WGS sequence"/>
</dbReference>
<keyword evidence="1" id="KW-0378">Hydrolase</keyword>
<proteinExistence type="predicted"/>
<feature type="domain" description="DUF402" evidence="2">
    <location>
        <begin position="59"/>
        <end position="180"/>
    </location>
</feature>
<protein>
    <recommendedName>
        <fullName evidence="2">DUF402 domain-containing protein</fullName>
    </recommendedName>
</protein>
<dbReference type="Gene3D" id="2.40.380.10">
    <property type="entry name" value="FomD-like"/>
    <property type="match status" value="1"/>
</dbReference>
<dbReference type="PANTHER" id="PTHR39159">
    <property type="match status" value="1"/>
</dbReference>
<comment type="caution">
    <text evidence="3">The sequence shown here is derived from an EMBL/GenBank/DDBJ whole genome shotgun (WGS) entry which is preliminary data.</text>
</comment>
<accession>A0ABS4Q3P2</accession>
<dbReference type="PANTHER" id="PTHR39159:SF1">
    <property type="entry name" value="UPF0374 PROTEIN YGAC"/>
    <property type="match status" value="1"/>
</dbReference>
<name>A0ABS4Q3P2_9PSEU</name>
<evidence type="ECO:0000256" key="1">
    <source>
        <dbReference type="ARBA" id="ARBA00022801"/>
    </source>
</evidence>
<dbReference type="InterPro" id="IPR035930">
    <property type="entry name" value="FomD-like_sf"/>
</dbReference>
<reference evidence="3 4" key="1">
    <citation type="submission" date="2021-03" db="EMBL/GenBank/DDBJ databases">
        <title>Sequencing the genomes of 1000 actinobacteria strains.</title>
        <authorList>
            <person name="Klenk H.-P."/>
        </authorList>
    </citation>
    <scope>NUCLEOTIDE SEQUENCE [LARGE SCALE GENOMIC DNA]</scope>
    <source>
        <strain evidence="3 4">DSM 45510</strain>
    </source>
</reference>
<dbReference type="EMBL" id="JAGGMS010000001">
    <property type="protein sequence ID" value="MBP2186297.1"/>
    <property type="molecule type" value="Genomic_DNA"/>
</dbReference>
<evidence type="ECO:0000313" key="3">
    <source>
        <dbReference type="EMBL" id="MBP2186297.1"/>
    </source>
</evidence>
<dbReference type="InterPro" id="IPR007295">
    <property type="entry name" value="DUF402"/>
</dbReference>
<dbReference type="SUPFAM" id="SSF159234">
    <property type="entry name" value="FomD-like"/>
    <property type="match status" value="1"/>
</dbReference>